<keyword evidence="6" id="KW-1133">Transmembrane helix</keyword>
<dbReference type="AlphaFoldDB" id="A0A0B7C248"/>
<evidence type="ECO:0000256" key="4">
    <source>
        <dbReference type="ARBA" id="ARBA00022837"/>
    </source>
</evidence>
<dbReference type="InterPro" id="IPR002126">
    <property type="entry name" value="Cadherin-like_dom"/>
</dbReference>
<feature type="non-terminal residue" evidence="11">
    <location>
        <position position="85"/>
    </location>
</feature>
<organism evidence="11">
    <name type="scientific">Arion vulgaris</name>
    <dbReference type="NCBI Taxonomy" id="1028688"/>
    <lineage>
        <taxon>Eukaryota</taxon>
        <taxon>Metazoa</taxon>
        <taxon>Spiralia</taxon>
        <taxon>Lophotrochozoa</taxon>
        <taxon>Mollusca</taxon>
        <taxon>Gastropoda</taxon>
        <taxon>Heterobranchia</taxon>
        <taxon>Euthyneura</taxon>
        <taxon>Panpulmonata</taxon>
        <taxon>Eupulmonata</taxon>
        <taxon>Stylommatophora</taxon>
        <taxon>Helicina</taxon>
        <taxon>Arionoidea</taxon>
        <taxon>Arionidae</taxon>
        <taxon>Arion</taxon>
    </lineage>
</organism>
<evidence type="ECO:0000256" key="2">
    <source>
        <dbReference type="ARBA" id="ARBA00022692"/>
    </source>
</evidence>
<reference evidence="11" key="1">
    <citation type="submission" date="2014-12" db="EMBL/GenBank/DDBJ databases">
        <title>Insight into the proteome of Arion vulgaris.</title>
        <authorList>
            <person name="Aradska J."/>
            <person name="Bulat T."/>
            <person name="Smidak R."/>
            <person name="Sarate P."/>
            <person name="Gangsoo J."/>
            <person name="Sialana F."/>
            <person name="Bilban M."/>
            <person name="Lubec G."/>
        </authorList>
    </citation>
    <scope>NUCLEOTIDE SEQUENCE</scope>
    <source>
        <tissue evidence="11">Skin</tissue>
    </source>
</reference>
<proteinExistence type="predicted"/>
<dbReference type="GO" id="GO:0005886">
    <property type="term" value="C:plasma membrane"/>
    <property type="evidence" value="ECO:0007669"/>
    <property type="project" value="InterPro"/>
</dbReference>
<evidence type="ECO:0000256" key="7">
    <source>
        <dbReference type="ARBA" id="ARBA00023136"/>
    </source>
</evidence>
<evidence type="ECO:0000259" key="10">
    <source>
        <dbReference type="PROSITE" id="PS50268"/>
    </source>
</evidence>
<evidence type="ECO:0000256" key="3">
    <source>
        <dbReference type="ARBA" id="ARBA00022737"/>
    </source>
</evidence>
<evidence type="ECO:0000256" key="1">
    <source>
        <dbReference type="ARBA" id="ARBA00004370"/>
    </source>
</evidence>
<feature type="domain" description="Cadherin" evidence="10">
    <location>
        <begin position="2"/>
        <end position="63"/>
    </location>
</feature>
<comment type="subcellular location">
    <subcellularLocation>
        <location evidence="1">Membrane</location>
    </subcellularLocation>
</comment>
<keyword evidence="3" id="KW-0677">Repeat</keyword>
<keyword evidence="2" id="KW-0812">Transmembrane</keyword>
<keyword evidence="8" id="KW-0325">Glycoprotein</keyword>
<gene>
    <name evidence="11" type="primary">ORF220903</name>
</gene>
<keyword evidence="4 9" id="KW-0106">Calcium</keyword>
<dbReference type="Gene3D" id="2.60.40.60">
    <property type="entry name" value="Cadherins"/>
    <property type="match status" value="2"/>
</dbReference>
<keyword evidence="5" id="KW-0130">Cell adhesion</keyword>
<dbReference type="SUPFAM" id="SSF49313">
    <property type="entry name" value="Cadherin-like"/>
    <property type="match status" value="1"/>
</dbReference>
<dbReference type="InterPro" id="IPR020894">
    <property type="entry name" value="Cadherin_CS"/>
</dbReference>
<dbReference type="InterPro" id="IPR015919">
    <property type="entry name" value="Cadherin-like_sf"/>
</dbReference>
<dbReference type="CDD" id="cd11304">
    <property type="entry name" value="Cadherin_repeat"/>
    <property type="match status" value="1"/>
</dbReference>
<evidence type="ECO:0000256" key="5">
    <source>
        <dbReference type="ARBA" id="ARBA00022889"/>
    </source>
</evidence>
<accession>A0A0B7C248</accession>
<evidence type="ECO:0000313" key="11">
    <source>
        <dbReference type="EMBL" id="CEK99288.1"/>
    </source>
</evidence>
<sequence length="85" mass="9270">FDTNIKNLLRTIHPLDREAIIHSSATADILLTIIAVDNGYPERTGTGTVSVIIKDVNDNPPHFTQTIYNAKVSEDAPVNQSVVLS</sequence>
<evidence type="ECO:0000256" key="9">
    <source>
        <dbReference type="PROSITE-ProRule" id="PRU00043"/>
    </source>
</evidence>
<dbReference type="PRINTS" id="PR00205">
    <property type="entry name" value="CADHERIN"/>
</dbReference>
<dbReference type="GO" id="GO:0005509">
    <property type="term" value="F:calcium ion binding"/>
    <property type="evidence" value="ECO:0007669"/>
    <property type="project" value="UniProtKB-UniRule"/>
</dbReference>
<protein>
    <recommendedName>
        <fullName evidence="10">Cadherin domain-containing protein</fullName>
    </recommendedName>
</protein>
<feature type="non-terminal residue" evidence="11">
    <location>
        <position position="1"/>
    </location>
</feature>
<dbReference type="GO" id="GO:0007156">
    <property type="term" value="P:homophilic cell adhesion via plasma membrane adhesion molecules"/>
    <property type="evidence" value="ECO:0007669"/>
    <property type="project" value="InterPro"/>
</dbReference>
<dbReference type="PANTHER" id="PTHR24026:SF136">
    <property type="entry name" value="PROTOCADHERIN-23"/>
    <property type="match status" value="1"/>
</dbReference>
<dbReference type="PROSITE" id="PS50268">
    <property type="entry name" value="CADHERIN_2"/>
    <property type="match status" value="1"/>
</dbReference>
<evidence type="ECO:0000256" key="6">
    <source>
        <dbReference type="ARBA" id="ARBA00022989"/>
    </source>
</evidence>
<dbReference type="EMBL" id="HACG01052417">
    <property type="protein sequence ID" value="CEK99288.1"/>
    <property type="molecule type" value="Transcribed_RNA"/>
</dbReference>
<keyword evidence="7" id="KW-0472">Membrane</keyword>
<evidence type="ECO:0000256" key="8">
    <source>
        <dbReference type="ARBA" id="ARBA00023180"/>
    </source>
</evidence>
<dbReference type="PROSITE" id="PS00232">
    <property type="entry name" value="CADHERIN_1"/>
    <property type="match status" value="1"/>
</dbReference>
<name>A0A0B7C248_9EUPU</name>
<dbReference type="PANTHER" id="PTHR24026">
    <property type="entry name" value="FAT ATYPICAL CADHERIN-RELATED"/>
    <property type="match status" value="1"/>
</dbReference>